<comment type="caution">
    <text evidence="2">The sequence shown here is derived from an EMBL/GenBank/DDBJ whole genome shotgun (WGS) entry which is preliminary data.</text>
</comment>
<organism evidence="2 3">
    <name type="scientific">Limosilactobacillus panis DSM 6035</name>
    <dbReference type="NCBI Taxonomy" id="1423782"/>
    <lineage>
        <taxon>Bacteria</taxon>
        <taxon>Bacillati</taxon>
        <taxon>Bacillota</taxon>
        <taxon>Bacilli</taxon>
        <taxon>Lactobacillales</taxon>
        <taxon>Lactobacillaceae</taxon>
        <taxon>Limosilactobacillus</taxon>
    </lineage>
</organism>
<evidence type="ECO:0000313" key="3">
    <source>
        <dbReference type="Proteomes" id="UP000051412"/>
    </source>
</evidence>
<keyword evidence="3" id="KW-1185">Reference proteome</keyword>
<dbReference type="SUPFAM" id="SSF159941">
    <property type="entry name" value="MM3350-like"/>
    <property type="match status" value="1"/>
</dbReference>
<dbReference type="STRING" id="1423782.FD32_GL000086"/>
<dbReference type="InterPro" id="IPR012912">
    <property type="entry name" value="Plasmid_pRiA4b_Orf3-like"/>
</dbReference>
<dbReference type="RefSeq" id="WP_047768247.1">
    <property type="nucleotide sequence ID" value="NZ_AZGM01000064.1"/>
</dbReference>
<evidence type="ECO:0000313" key="2">
    <source>
        <dbReference type="EMBL" id="KRM27128.1"/>
    </source>
</evidence>
<dbReference type="AlphaFoldDB" id="A0A0R1XAD8"/>
<accession>A0A0R1XAD8</accession>
<dbReference type="Proteomes" id="UP000051412">
    <property type="component" value="Unassembled WGS sequence"/>
</dbReference>
<protein>
    <recommendedName>
        <fullName evidence="1">Plasmid pRiA4b Orf3-like domain-containing protein</fullName>
    </recommendedName>
</protein>
<dbReference type="Gene3D" id="3.10.290.30">
    <property type="entry name" value="MM3350-like"/>
    <property type="match status" value="1"/>
</dbReference>
<dbReference type="EMBL" id="AZGM01000064">
    <property type="protein sequence ID" value="KRM27128.1"/>
    <property type="molecule type" value="Genomic_DNA"/>
</dbReference>
<sequence>MIIAVDSSFAQHLHVNPHEVAEQDLNDAQAWSVHFIDDFMVIMNNQLAVPVIVRHPQRFNDSRSFITAFKREFLRLMEAASLPHAKIRLIRDGQLPTVRFTYLKTPAIARQLKKCEEMLTGTGALIDWDEQPNNTEIALQLADKLRVIDPELEDTIPVMDMFEKYSLDSFHLPAHPTFNEQNRRYLYHDESLVDITSAVAVSQLFLTDYQKYLGERQKNDQVIDRDKDIATEYCSYCEARGLSPLDDLTLPYYYLLHYEEITEGNISDAEAKAIVAALNDFGHFMHYQYFFTDEDFDNFIQAAGQGLEDRHSPQYLFRLQQLLHNMQEELTRQRQNLGRSRSMVKKRLKVRAVLKGYRPTMWREFEVGGDTRLDKLCFQVLASFGATGDHLFELHVGKNVYQLPVLNRGKQTGEALTAHWLGEFNPGDEFLLEYDFGDSWVFTITIEKVTTTRPLQNTRHAYLLDGYGSGIIENIGGTAGLMQAAEDDPTINHEIDLKAKQNQWGGQIACLQHRYE</sequence>
<gene>
    <name evidence="2" type="ORF">FD32_GL000086</name>
</gene>
<evidence type="ECO:0000259" key="1">
    <source>
        <dbReference type="Pfam" id="PF07929"/>
    </source>
</evidence>
<feature type="domain" description="Plasmid pRiA4b Orf3-like" evidence="1">
    <location>
        <begin position="348"/>
        <end position="486"/>
    </location>
</feature>
<dbReference type="InterPro" id="IPR024047">
    <property type="entry name" value="MM3350-like_sf"/>
</dbReference>
<reference evidence="2 3" key="1">
    <citation type="journal article" date="2015" name="Genome Announc.">
        <title>Expanding the biotechnology potential of lactobacilli through comparative genomics of 213 strains and associated genera.</title>
        <authorList>
            <person name="Sun Z."/>
            <person name="Harris H.M."/>
            <person name="McCann A."/>
            <person name="Guo C."/>
            <person name="Argimon S."/>
            <person name="Zhang W."/>
            <person name="Yang X."/>
            <person name="Jeffery I.B."/>
            <person name="Cooney J.C."/>
            <person name="Kagawa T.F."/>
            <person name="Liu W."/>
            <person name="Song Y."/>
            <person name="Salvetti E."/>
            <person name="Wrobel A."/>
            <person name="Rasinkangas P."/>
            <person name="Parkhill J."/>
            <person name="Rea M.C."/>
            <person name="O'Sullivan O."/>
            <person name="Ritari J."/>
            <person name="Douillard F.P."/>
            <person name="Paul Ross R."/>
            <person name="Yang R."/>
            <person name="Briner A.E."/>
            <person name="Felis G.E."/>
            <person name="de Vos W.M."/>
            <person name="Barrangou R."/>
            <person name="Klaenhammer T.R."/>
            <person name="Caufield P.W."/>
            <person name="Cui Y."/>
            <person name="Zhang H."/>
            <person name="O'Toole P.W."/>
        </authorList>
    </citation>
    <scope>NUCLEOTIDE SEQUENCE [LARGE SCALE GENOMIC DNA]</scope>
    <source>
        <strain evidence="2 3">DSM 6035</strain>
    </source>
</reference>
<dbReference type="Pfam" id="PF07929">
    <property type="entry name" value="PRiA4_ORF3"/>
    <property type="match status" value="1"/>
</dbReference>
<proteinExistence type="predicted"/>
<name>A0A0R1XAD8_9LACO</name>
<dbReference type="PATRIC" id="fig|1423782.4.peg.86"/>